<protein>
    <submittedName>
        <fullName evidence="1">Uncharacterized protein</fullName>
    </submittedName>
</protein>
<name>A0A2T3BFP3_AMORE</name>
<accession>A0A2T3BFP3</accession>
<dbReference type="RefSeq" id="XP_024725736.1">
    <property type="nucleotide sequence ID" value="XM_024863248.1"/>
</dbReference>
<dbReference type="Proteomes" id="UP000241818">
    <property type="component" value="Unassembled WGS sequence"/>
</dbReference>
<evidence type="ECO:0000313" key="2">
    <source>
        <dbReference type="Proteomes" id="UP000241818"/>
    </source>
</evidence>
<reference evidence="1 2" key="1">
    <citation type="journal article" date="2018" name="New Phytol.">
        <title>Comparative genomics and transcriptomics depict ericoid mycorrhizal fungi as versatile saprotrophs and plant mutualists.</title>
        <authorList>
            <person name="Martino E."/>
            <person name="Morin E."/>
            <person name="Grelet G.A."/>
            <person name="Kuo A."/>
            <person name="Kohler A."/>
            <person name="Daghino S."/>
            <person name="Barry K.W."/>
            <person name="Cichocki N."/>
            <person name="Clum A."/>
            <person name="Dockter R.B."/>
            <person name="Hainaut M."/>
            <person name="Kuo R.C."/>
            <person name="LaButti K."/>
            <person name="Lindahl B.D."/>
            <person name="Lindquist E.A."/>
            <person name="Lipzen A."/>
            <person name="Khouja H.R."/>
            <person name="Magnuson J."/>
            <person name="Murat C."/>
            <person name="Ohm R.A."/>
            <person name="Singer S.W."/>
            <person name="Spatafora J.W."/>
            <person name="Wang M."/>
            <person name="Veneault-Fourrey C."/>
            <person name="Henrissat B."/>
            <person name="Grigoriev I.V."/>
            <person name="Martin F.M."/>
            <person name="Perotto S."/>
        </authorList>
    </citation>
    <scope>NUCLEOTIDE SEQUENCE [LARGE SCALE GENOMIC DNA]</scope>
    <source>
        <strain evidence="1 2">ATCC 22711</strain>
    </source>
</reference>
<dbReference type="InParanoid" id="A0A2T3BFP3"/>
<gene>
    <name evidence="1" type="ORF">M430DRAFT_15438</name>
</gene>
<dbReference type="EMBL" id="KZ679006">
    <property type="protein sequence ID" value="PSS28211.1"/>
    <property type="molecule type" value="Genomic_DNA"/>
</dbReference>
<dbReference type="AlphaFoldDB" id="A0A2T3BFP3"/>
<evidence type="ECO:0000313" key="1">
    <source>
        <dbReference type="EMBL" id="PSS28211.1"/>
    </source>
</evidence>
<keyword evidence="2" id="KW-1185">Reference proteome</keyword>
<dbReference type="GeneID" id="36571329"/>
<proteinExistence type="predicted"/>
<sequence length="254" mass="28012">MKVMAVAQPTQQLSDLFKEIEQEGYEAAISSAKQSSDAAGIPGAKIMIHLDGSSDKAGNAAIPVPRNDKASQVAPHIAAPRGKLLDQILKPLCKYGVCVTDVVLELQVLCLRGSACPHVLGVFLRLFVCHKRCHIRETLREVAAFLLELVQGTEAKLPWKHHFLCRNDRLALGDYAIRLMLQPYSAADKKKVREAGIDIDQPLTQLPTMQTAPWLVPPPPVVSWNTAICSALTDNFTFRDLRVYNLRPCVLILS</sequence>
<organism evidence="1 2">
    <name type="scientific">Amorphotheca resinae ATCC 22711</name>
    <dbReference type="NCBI Taxonomy" id="857342"/>
    <lineage>
        <taxon>Eukaryota</taxon>
        <taxon>Fungi</taxon>
        <taxon>Dikarya</taxon>
        <taxon>Ascomycota</taxon>
        <taxon>Pezizomycotina</taxon>
        <taxon>Leotiomycetes</taxon>
        <taxon>Helotiales</taxon>
        <taxon>Amorphothecaceae</taxon>
        <taxon>Amorphotheca</taxon>
    </lineage>
</organism>